<accession>A0A8E0VKP3</accession>
<dbReference type="Proteomes" id="UP000728185">
    <property type="component" value="Unassembled WGS sequence"/>
</dbReference>
<dbReference type="EMBL" id="LUCM01004115">
    <property type="protein sequence ID" value="KAA0194788.1"/>
    <property type="molecule type" value="Genomic_DNA"/>
</dbReference>
<dbReference type="GO" id="GO:0050806">
    <property type="term" value="P:positive regulation of synaptic transmission"/>
    <property type="evidence" value="ECO:0007669"/>
    <property type="project" value="TreeGrafter"/>
</dbReference>
<gene>
    <name evidence="2" type="ORF">FBUS_01630</name>
</gene>
<dbReference type="GO" id="GO:0009986">
    <property type="term" value="C:cell surface"/>
    <property type="evidence" value="ECO:0007669"/>
    <property type="project" value="TreeGrafter"/>
</dbReference>
<evidence type="ECO:0000256" key="1">
    <source>
        <dbReference type="SAM" id="Phobius"/>
    </source>
</evidence>
<dbReference type="InterPro" id="IPR015919">
    <property type="entry name" value="Cadherin-like_sf"/>
</dbReference>
<evidence type="ECO:0000313" key="3">
    <source>
        <dbReference type="Proteomes" id="UP000728185"/>
    </source>
</evidence>
<evidence type="ECO:0000313" key="2">
    <source>
        <dbReference type="EMBL" id="KAA0194788.1"/>
    </source>
</evidence>
<dbReference type="SUPFAM" id="SSF49313">
    <property type="entry name" value="Cadherin-like"/>
    <property type="match status" value="1"/>
</dbReference>
<proteinExistence type="predicted"/>
<sequence length="1188" mass="132233">AVNWIAAIHFYNPANQSDGPSFYGYLWEGSSKVHLRPVLQAVADDIGGVKGEICGILPRGFMGNDFPFHIEVDRKSGVGEIKLRNNSNLHFNEESLIAFDVEAYDCEEPPNFSKKAPVSVHIMNRHGPVFDSLSYQFTVSQHSPAGTVVGQVTAIAEFNSRSNDTGTKICDYQISPVNVPFTIDRYGVIRVGDRLEGLRVNRPYTFQVIAEDCHRPIPLRAWVDVQVGLLKQGCQQGWEGLPLDIEYRSPSDMSKSLFWPSKPVLETCTRNCVDPIIQLRLELRSAMDQSLPQTANSQACLHDPEHLSRQRKLCRTNLQTLVNLLPNPDRDLVDQLVRPSLGTSPRLLAPAQIMRFSSASLSVWELDPRHLTAETGINAFDTNFTLSFWMRRHIGQSHSSMANSEDMEETIICSQDQNVGQWRFLSVSFRGCQLIIRMMASFHPGDDPSQPKARTASQWTFESLPEQYCLPTQWHHYAITFNRAPWVLTTQLVSILIDGFNPDLKDPQEVLYSPNPEYIPSERKANPRITVGACFDPETRLTRQHLNAELTGLTLLLDEVESPSVLRCMAQCGESLFVPDVLKLLRADINVTLESDAVTIIGQNISHVTDMLTAITYIRPQPEISKDYTAAVAQSRVLRLQTLYQCPNEAPFSMPNTVISLNVLPEEGKADHRVEQANPVDSNDAASVWIPEDISSSLANRHSMTTSEVEVKTKQEALNHVTIPTLRISGPNVIVADPSIVKLGIPLFADIKFKLWDKSATKASAESIAASVPLDSCNVWMASSGDPSNLVSRPKFNAAQGERIEWPTLMATNNGFSSHANEYGVEIQGRKPAEEYARLLREFRYWPPSILKVESTISSRSKRSVLMDNDVIYMANLELVCTLDAGNQHTSEFIVNVLIPSSDNKFDKQQMDKFVSLLDGQDVVHYGQSDRERRQMPKHGSPELIPVGQRSAPSIGLMKQAKSSEPSRGHVAGIVISSLIAVAALIGVVLLFVFKRDRVHRNLARVARRPRVPEFPADFGGSSLKRDPTLRLTANPVGEMDYYGIGTLRENIQESTRILAPKQYIFSPPVARREERNSCSSGSAQLAGLEEFDEEYTGPLSDCVAESDGHEDFSLKANSAYHNYSEDHGDGASDFSPPGEYGADVCDWIDDDIANQELVENNPSHQEMRWDLVAQGPQSSFGSPAVDL</sequence>
<organism evidence="2 3">
    <name type="scientific">Fasciolopsis buskii</name>
    <dbReference type="NCBI Taxonomy" id="27845"/>
    <lineage>
        <taxon>Eukaryota</taxon>
        <taxon>Metazoa</taxon>
        <taxon>Spiralia</taxon>
        <taxon>Lophotrochozoa</taxon>
        <taxon>Platyhelminthes</taxon>
        <taxon>Trematoda</taxon>
        <taxon>Digenea</taxon>
        <taxon>Plagiorchiida</taxon>
        <taxon>Echinostomata</taxon>
        <taxon>Echinostomatoidea</taxon>
        <taxon>Fasciolidae</taxon>
        <taxon>Fasciolopsis</taxon>
    </lineage>
</organism>
<reference evidence="2" key="1">
    <citation type="submission" date="2019-05" db="EMBL/GenBank/DDBJ databases">
        <title>Annotation for the trematode Fasciolopsis buski.</title>
        <authorList>
            <person name="Choi Y.-J."/>
        </authorList>
    </citation>
    <scope>NUCLEOTIDE SEQUENCE</scope>
    <source>
        <strain evidence="2">HT</strain>
        <tissue evidence="2">Whole worm</tissue>
    </source>
</reference>
<dbReference type="SUPFAM" id="SSF49899">
    <property type="entry name" value="Concanavalin A-like lectins/glucanases"/>
    <property type="match status" value="1"/>
</dbReference>
<feature type="transmembrane region" description="Helical" evidence="1">
    <location>
        <begin position="971"/>
        <end position="994"/>
    </location>
</feature>
<feature type="non-terminal residue" evidence="2">
    <location>
        <position position="1188"/>
    </location>
</feature>
<dbReference type="InterPro" id="IPR013320">
    <property type="entry name" value="ConA-like_dom_sf"/>
</dbReference>
<dbReference type="PANTHER" id="PTHR14139:SF2">
    <property type="entry name" value="CALSYNTENIN-1"/>
    <property type="match status" value="1"/>
</dbReference>
<dbReference type="GO" id="GO:0005509">
    <property type="term" value="F:calcium ion binding"/>
    <property type="evidence" value="ECO:0007669"/>
    <property type="project" value="InterPro"/>
</dbReference>
<keyword evidence="1" id="KW-0812">Transmembrane</keyword>
<keyword evidence="1" id="KW-1133">Transmembrane helix</keyword>
<protein>
    <submittedName>
        <fullName evidence="2">Calsyntenin-3</fullName>
    </submittedName>
</protein>
<dbReference type="PANTHER" id="PTHR14139">
    <property type="entry name" value="CALSYNTENIN"/>
    <property type="match status" value="1"/>
</dbReference>
<dbReference type="Gene3D" id="2.60.120.200">
    <property type="match status" value="1"/>
</dbReference>
<dbReference type="OrthoDB" id="10012272at2759"/>
<dbReference type="GO" id="GO:0051965">
    <property type="term" value="P:positive regulation of synapse assembly"/>
    <property type="evidence" value="ECO:0007669"/>
    <property type="project" value="TreeGrafter"/>
</dbReference>
<keyword evidence="1" id="KW-0472">Membrane</keyword>
<dbReference type="CDD" id="cd11304">
    <property type="entry name" value="Cadherin_repeat"/>
    <property type="match status" value="1"/>
</dbReference>
<dbReference type="Gene3D" id="2.60.40.60">
    <property type="entry name" value="Cadherins"/>
    <property type="match status" value="1"/>
</dbReference>
<dbReference type="GO" id="GO:0045211">
    <property type="term" value="C:postsynaptic membrane"/>
    <property type="evidence" value="ECO:0007669"/>
    <property type="project" value="TreeGrafter"/>
</dbReference>
<comment type="caution">
    <text evidence="2">The sequence shown here is derived from an EMBL/GenBank/DDBJ whole genome shotgun (WGS) entry which is preliminary data.</text>
</comment>
<keyword evidence="3" id="KW-1185">Reference proteome</keyword>
<name>A0A8E0VKP3_9TREM</name>
<dbReference type="AlphaFoldDB" id="A0A8E0VKP3"/>